<keyword evidence="1" id="KW-0472">Membrane</keyword>
<sequence length="407" mass="46191">MKEQDYEYAGFWVRTIAAIIDGIPTALITYPLLISMANKVLAKTAARAAEARSSNLGHDNLTEILAKSEVLVGKLLKFTTPSARSMTLEEVERWFLGKTAELGTMLDADLSLKLQVEEAYMLKEHLLAGAKAALKYPEDIALFESWHPTMPLDRLRSELSEKFSGNKLLKEQLKKIMALDDVERVFMREDGFKVTRRTDLEMTCFDGEVEVVVENGEYQEIQSIRKGQMVLSRCEKTGEMAYRKVIRKLYREVVPTYAIWTDGIDEEGDYYQSRPIIATAEHPFWVKGKGWVPLSELQAGDALESYRNVEVFVQEITHFNEESCVYNLEVEGFNTFFLAAGGVWVHNCNTRAARVWEILPLEGSTARLLENALFRNKPVTPNRAALEAAYAAATKFKERVLISYPYA</sequence>
<protein>
    <recommendedName>
        <fullName evidence="2">Hint domain-containing protein</fullName>
    </recommendedName>
</protein>
<dbReference type="InterPro" id="IPR030934">
    <property type="entry name" value="Intein_C"/>
</dbReference>
<keyword evidence="1" id="KW-0812">Transmembrane</keyword>
<evidence type="ECO:0000313" key="3">
    <source>
        <dbReference type="EMBL" id="NMQ04258.1"/>
    </source>
</evidence>
<keyword evidence="4" id="KW-1185">Reference proteome</keyword>
<comment type="caution">
    <text evidence="3">The sequence shown here is derived from an EMBL/GenBank/DDBJ whole genome shotgun (WGS) entry which is preliminary data.</text>
</comment>
<dbReference type="PROSITE" id="PS50818">
    <property type="entry name" value="INTEIN_C_TER"/>
    <property type="match status" value="1"/>
</dbReference>
<gene>
    <name evidence="3" type="ORF">E4Q08_02780</name>
</gene>
<dbReference type="SMART" id="SM00306">
    <property type="entry name" value="HintN"/>
    <property type="match status" value="1"/>
</dbReference>
<dbReference type="NCBIfam" id="TIGR01443">
    <property type="entry name" value="intein_Cterm"/>
    <property type="match status" value="1"/>
</dbReference>
<dbReference type="InterPro" id="IPR003587">
    <property type="entry name" value="Hint_dom_N"/>
</dbReference>
<evidence type="ECO:0000259" key="2">
    <source>
        <dbReference type="SMART" id="SM00306"/>
    </source>
</evidence>
<organism evidence="3 4">
    <name type="scientific">Candidatus Accumulibacter contiguus</name>
    <dbReference type="NCBI Taxonomy" id="2954381"/>
    <lineage>
        <taxon>Bacteria</taxon>
        <taxon>Pseudomonadati</taxon>
        <taxon>Pseudomonadota</taxon>
        <taxon>Betaproteobacteria</taxon>
        <taxon>Candidatus Accumulibacter</taxon>
    </lineage>
</organism>
<feature type="transmembrane region" description="Helical" evidence="1">
    <location>
        <begin position="12"/>
        <end position="33"/>
    </location>
</feature>
<dbReference type="InterPro" id="IPR006141">
    <property type="entry name" value="Intein_N"/>
</dbReference>
<dbReference type="EMBL" id="SPMX01000006">
    <property type="protein sequence ID" value="NMQ04258.1"/>
    <property type="molecule type" value="Genomic_DNA"/>
</dbReference>
<dbReference type="CDD" id="cd00081">
    <property type="entry name" value="Hint"/>
    <property type="match status" value="1"/>
</dbReference>
<dbReference type="SUPFAM" id="SSF51294">
    <property type="entry name" value="Hedgehog/intein (Hint) domain"/>
    <property type="match status" value="1"/>
</dbReference>
<proteinExistence type="predicted"/>
<dbReference type="InterPro" id="IPR036844">
    <property type="entry name" value="Hint_dom_sf"/>
</dbReference>
<feature type="domain" description="Hint" evidence="2">
    <location>
        <begin position="202"/>
        <end position="307"/>
    </location>
</feature>
<evidence type="ECO:0000256" key="1">
    <source>
        <dbReference type="SAM" id="Phobius"/>
    </source>
</evidence>
<reference evidence="3" key="1">
    <citation type="submission" date="2019-03" db="EMBL/GenBank/DDBJ databases">
        <title>Metabolic reconstructions from genomes of highly enriched 'Candidatus Accumulibacter' and 'Candidatus Competibacter' bioreactor populations.</title>
        <authorList>
            <person name="Annavajhala M.K."/>
            <person name="Welles L."/>
            <person name="Abbas B."/>
            <person name="Sorokin D."/>
            <person name="Park H."/>
            <person name="Van Loosdrecht M."/>
            <person name="Chandran K."/>
        </authorList>
    </citation>
    <scope>NUCLEOTIDE SEQUENCE</scope>
    <source>
        <strain evidence="3">SBR_L</strain>
    </source>
</reference>
<dbReference type="Gene3D" id="2.170.16.10">
    <property type="entry name" value="Hedgehog/Intein (Hint) domain"/>
    <property type="match status" value="1"/>
</dbReference>
<dbReference type="Proteomes" id="UP000886469">
    <property type="component" value="Unassembled WGS sequence"/>
</dbReference>
<dbReference type="RefSeq" id="WP_169069244.1">
    <property type="nucleotide sequence ID" value="NZ_SPMX01000006.1"/>
</dbReference>
<dbReference type="Pfam" id="PF07591">
    <property type="entry name" value="PT-HINT"/>
    <property type="match status" value="1"/>
</dbReference>
<name>A0ABX1T575_9PROT</name>
<accession>A0ABX1T575</accession>
<dbReference type="PROSITE" id="PS50817">
    <property type="entry name" value="INTEIN_N_TER"/>
    <property type="match status" value="1"/>
</dbReference>
<keyword evidence="1" id="KW-1133">Transmembrane helix</keyword>
<evidence type="ECO:0000313" key="4">
    <source>
        <dbReference type="Proteomes" id="UP000886469"/>
    </source>
</evidence>